<dbReference type="Proteomes" id="UP000264800">
    <property type="component" value="Unplaced"/>
</dbReference>
<dbReference type="PROSITE" id="PS50178">
    <property type="entry name" value="ZF_FYVE"/>
    <property type="match status" value="1"/>
</dbReference>
<feature type="domain" description="PH" evidence="6">
    <location>
        <begin position="34"/>
        <end position="130"/>
    </location>
</feature>
<dbReference type="Pfam" id="PF01363">
    <property type="entry name" value="FYVE"/>
    <property type="match status" value="1"/>
</dbReference>
<dbReference type="STRING" id="37003.ENSKMAP00000017773"/>
<dbReference type="InterPro" id="IPR011011">
    <property type="entry name" value="Znf_FYVE_PHD"/>
</dbReference>
<protein>
    <submittedName>
        <fullName evidence="8">Pleckstrin homology and FYVE domain containing 1</fullName>
    </submittedName>
</protein>
<dbReference type="Ensembl" id="ENSKMAT00000018021.1">
    <property type="protein sequence ID" value="ENSKMAP00000017773.1"/>
    <property type="gene ID" value="ENSKMAG00000013247.1"/>
</dbReference>
<dbReference type="SUPFAM" id="SSF57903">
    <property type="entry name" value="FYVE/PHD zinc finger"/>
    <property type="match status" value="1"/>
</dbReference>
<dbReference type="InterPro" id="IPR037871">
    <property type="entry name" value="PH_Phafin"/>
</dbReference>
<organism evidence="8 9">
    <name type="scientific">Kryptolebias marmoratus</name>
    <name type="common">Mangrove killifish</name>
    <name type="synonym">Rivulus marmoratus</name>
    <dbReference type="NCBI Taxonomy" id="37003"/>
    <lineage>
        <taxon>Eukaryota</taxon>
        <taxon>Metazoa</taxon>
        <taxon>Chordata</taxon>
        <taxon>Craniata</taxon>
        <taxon>Vertebrata</taxon>
        <taxon>Euteleostomi</taxon>
        <taxon>Actinopterygii</taxon>
        <taxon>Neopterygii</taxon>
        <taxon>Teleostei</taxon>
        <taxon>Neoteleostei</taxon>
        <taxon>Acanthomorphata</taxon>
        <taxon>Ovalentaria</taxon>
        <taxon>Atherinomorphae</taxon>
        <taxon>Cyprinodontiformes</taxon>
        <taxon>Rivulidae</taxon>
        <taxon>Kryptolebias</taxon>
    </lineage>
</organism>
<reference evidence="8" key="1">
    <citation type="submission" date="2025-08" db="UniProtKB">
        <authorList>
            <consortium name="Ensembl"/>
        </authorList>
    </citation>
    <scope>IDENTIFICATION</scope>
</reference>
<dbReference type="PANTHER" id="PTHR46280:SF2">
    <property type="entry name" value="PLECKSTRIN HOMOLOGY DOMAIN-CONTAINING FAMILY F MEMBER 1"/>
    <property type="match status" value="1"/>
</dbReference>
<dbReference type="OrthoDB" id="70570at2759"/>
<accession>A0A3Q3ALT9</accession>
<dbReference type="GeneTree" id="ENSGT00940000160728"/>
<dbReference type="GO" id="GO:0007032">
    <property type="term" value="P:endosome organization"/>
    <property type="evidence" value="ECO:0007669"/>
    <property type="project" value="TreeGrafter"/>
</dbReference>
<dbReference type="InterPro" id="IPR051765">
    <property type="entry name" value="PH_domain-containing_F"/>
</dbReference>
<dbReference type="GeneID" id="108236154"/>
<evidence type="ECO:0000313" key="9">
    <source>
        <dbReference type="Proteomes" id="UP000264800"/>
    </source>
</evidence>
<name>A0A3Q3ALT9_KRYMA</name>
<dbReference type="Gene3D" id="3.30.40.10">
    <property type="entry name" value="Zinc/RING finger domain, C3HC4 (zinc finger)"/>
    <property type="match status" value="1"/>
</dbReference>
<evidence type="ECO:0000259" key="7">
    <source>
        <dbReference type="PROSITE" id="PS50178"/>
    </source>
</evidence>
<feature type="compositionally biased region" description="Acidic residues" evidence="5">
    <location>
        <begin position="210"/>
        <end position="219"/>
    </location>
</feature>
<proteinExistence type="predicted"/>
<dbReference type="GO" id="GO:0008333">
    <property type="term" value="P:endosome to lysosome transport"/>
    <property type="evidence" value="ECO:0007669"/>
    <property type="project" value="TreeGrafter"/>
</dbReference>
<keyword evidence="2 4" id="KW-0863">Zinc-finger</keyword>
<dbReference type="GO" id="GO:0008270">
    <property type="term" value="F:zinc ion binding"/>
    <property type="evidence" value="ECO:0007669"/>
    <property type="project" value="UniProtKB-KW"/>
</dbReference>
<sequence>MDLLVTESENRKRIRKVENFFGPSGTPLSVPGRVLIGEGRLVKQGRKKRALKVFFLFNDILVYGSIIMNGRWYKKQKLVALADIKVEDLEDSDSVKHQWLLCTPFKSFYLSASSYEEKRGWLDHIRDCQSRLLKETDAQPGSNFAMSWIPDKAAQKCMRCLKKFTTIHRKHHCRKCGFVVCNECSKQRELIENIDSTREVRICKVCSTRDDEDNDNEDNDNSRQRGDSSGMQSCEEEEGATSGDEDQMQTSSTWLDTKDCTWMGLSPFLYSEAQD</sequence>
<dbReference type="Pfam" id="PF00169">
    <property type="entry name" value="PH"/>
    <property type="match status" value="1"/>
</dbReference>
<dbReference type="PROSITE" id="PS50003">
    <property type="entry name" value="PH_DOMAIN"/>
    <property type="match status" value="1"/>
</dbReference>
<dbReference type="SMART" id="SM00233">
    <property type="entry name" value="PH"/>
    <property type="match status" value="1"/>
</dbReference>
<dbReference type="AlphaFoldDB" id="A0A3Q3ALT9"/>
<dbReference type="GO" id="GO:0035091">
    <property type="term" value="F:phosphatidylinositol binding"/>
    <property type="evidence" value="ECO:0007669"/>
    <property type="project" value="TreeGrafter"/>
</dbReference>
<reference evidence="8" key="2">
    <citation type="submission" date="2025-09" db="UniProtKB">
        <authorList>
            <consortium name="Ensembl"/>
        </authorList>
    </citation>
    <scope>IDENTIFICATION</scope>
</reference>
<keyword evidence="3" id="KW-0862">Zinc</keyword>
<evidence type="ECO:0000259" key="6">
    <source>
        <dbReference type="PROSITE" id="PS50003"/>
    </source>
</evidence>
<dbReference type="RefSeq" id="XP_017272127.1">
    <property type="nucleotide sequence ID" value="XM_017416638.1"/>
</dbReference>
<dbReference type="InterPro" id="IPR013083">
    <property type="entry name" value="Znf_RING/FYVE/PHD"/>
</dbReference>
<dbReference type="SUPFAM" id="SSF50729">
    <property type="entry name" value="PH domain-like"/>
    <property type="match status" value="1"/>
</dbReference>
<evidence type="ECO:0000256" key="2">
    <source>
        <dbReference type="ARBA" id="ARBA00022771"/>
    </source>
</evidence>
<feature type="region of interest" description="Disordered" evidence="5">
    <location>
        <begin position="209"/>
        <end position="255"/>
    </location>
</feature>
<evidence type="ECO:0000256" key="1">
    <source>
        <dbReference type="ARBA" id="ARBA00022723"/>
    </source>
</evidence>
<keyword evidence="1" id="KW-0479">Metal-binding</keyword>
<dbReference type="OMA" id="KCMRCFS"/>
<dbReference type="InterPro" id="IPR001849">
    <property type="entry name" value="PH_domain"/>
</dbReference>
<dbReference type="PANTHER" id="PTHR46280">
    <property type="entry name" value="PLECKSTRIN HOMOLOGY DOMAIN-CONTAINING FAMILY F MEMBER 2-RELATED"/>
    <property type="match status" value="1"/>
</dbReference>
<dbReference type="GO" id="GO:0005769">
    <property type="term" value="C:early endosome"/>
    <property type="evidence" value="ECO:0007669"/>
    <property type="project" value="TreeGrafter"/>
</dbReference>
<dbReference type="CDD" id="cd01218">
    <property type="entry name" value="PH_Phafin2-like"/>
    <property type="match status" value="1"/>
</dbReference>
<dbReference type="InterPro" id="IPR000306">
    <property type="entry name" value="Znf_FYVE"/>
</dbReference>
<evidence type="ECO:0000256" key="4">
    <source>
        <dbReference type="PROSITE-ProRule" id="PRU00091"/>
    </source>
</evidence>
<dbReference type="SMART" id="SM00064">
    <property type="entry name" value="FYVE"/>
    <property type="match status" value="1"/>
</dbReference>
<dbReference type="Gene3D" id="2.30.29.30">
    <property type="entry name" value="Pleckstrin-homology domain (PH domain)/Phosphotyrosine-binding domain (PTB)"/>
    <property type="match status" value="1"/>
</dbReference>
<dbReference type="InterPro" id="IPR011993">
    <property type="entry name" value="PH-like_dom_sf"/>
</dbReference>
<keyword evidence="9" id="KW-1185">Reference proteome</keyword>
<dbReference type="KEGG" id="kmr:108236154"/>
<feature type="domain" description="FYVE-type" evidence="7">
    <location>
        <begin position="151"/>
        <end position="211"/>
    </location>
</feature>
<evidence type="ECO:0000256" key="5">
    <source>
        <dbReference type="SAM" id="MobiDB-lite"/>
    </source>
</evidence>
<dbReference type="InterPro" id="IPR017455">
    <property type="entry name" value="Znf_FYVE-rel"/>
</dbReference>
<feature type="compositionally biased region" description="Acidic residues" evidence="5">
    <location>
        <begin position="234"/>
        <end position="247"/>
    </location>
</feature>
<evidence type="ECO:0000256" key="3">
    <source>
        <dbReference type="ARBA" id="ARBA00022833"/>
    </source>
</evidence>
<evidence type="ECO:0000313" key="8">
    <source>
        <dbReference type="Ensembl" id="ENSKMAP00000017773.1"/>
    </source>
</evidence>